<sequence length="416" mass="44077">MNRTALESAGVAYGRNQDPTPCHFPQWSKARFGQDVLGFMREWLKTAYTPAQCAESALPKAGEDDEDPLAQAKYRFDAVDDWGNEDDSDSDEGDDESDSSSSSDSDSDSDSTSDDGSDDDNGAVNVKEVKKKVAKKTVEVRKERSKASERAKGVKKAGTSKGKGLAAQSEVNQDSFLWFGQGQRKAIAGDILQLLQAAMSSRGPMVCAKFNCHAFGGESRQRDTSATSAVKLHQTLLAAVNEKSGGGKKGKGKEKVVADEGRKKTEKVPNKGGEGKGKKRGAEEETDEGAKKKSRTEAEGSERRPRAKPKMKTGAASGSGAQTSGDTGGEGSRTAGREKETDRPAQAPNGGGETERDRSEEGASGGKKTGGGDNAPQAKPPPPPECPAGAPDYYKEVYKEVTVDGLGEDLTLCSRR</sequence>
<organism evidence="2 3">
    <name type="scientific">Favolaschia claudopus</name>
    <dbReference type="NCBI Taxonomy" id="2862362"/>
    <lineage>
        <taxon>Eukaryota</taxon>
        <taxon>Fungi</taxon>
        <taxon>Dikarya</taxon>
        <taxon>Basidiomycota</taxon>
        <taxon>Agaricomycotina</taxon>
        <taxon>Agaricomycetes</taxon>
        <taxon>Agaricomycetidae</taxon>
        <taxon>Agaricales</taxon>
        <taxon>Marasmiineae</taxon>
        <taxon>Mycenaceae</taxon>
        <taxon>Favolaschia</taxon>
    </lineage>
</organism>
<feature type="compositionally biased region" description="Basic and acidic residues" evidence="1">
    <location>
        <begin position="136"/>
        <end position="152"/>
    </location>
</feature>
<protein>
    <submittedName>
        <fullName evidence="2">Uncharacterized protein</fullName>
    </submittedName>
</protein>
<feature type="compositionally biased region" description="Gly residues" evidence="1">
    <location>
        <begin position="363"/>
        <end position="373"/>
    </location>
</feature>
<feature type="compositionally biased region" description="Acidic residues" evidence="1">
    <location>
        <begin position="105"/>
        <end position="121"/>
    </location>
</feature>
<dbReference type="Proteomes" id="UP001362999">
    <property type="component" value="Unassembled WGS sequence"/>
</dbReference>
<gene>
    <name evidence="2" type="ORF">R3P38DRAFT_2815294</name>
</gene>
<comment type="caution">
    <text evidence="2">The sequence shown here is derived from an EMBL/GenBank/DDBJ whole genome shotgun (WGS) entry which is preliminary data.</text>
</comment>
<accession>A0AAV9Z1G4</accession>
<keyword evidence="3" id="KW-1185">Reference proteome</keyword>
<evidence type="ECO:0000313" key="2">
    <source>
        <dbReference type="EMBL" id="KAK6967157.1"/>
    </source>
</evidence>
<feature type="compositionally biased region" description="Basic and acidic residues" evidence="1">
    <location>
        <begin position="253"/>
        <end position="304"/>
    </location>
</feature>
<feature type="region of interest" description="Disordered" evidence="1">
    <location>
        <begin position="239"/>
        <end position="391"/>
    </location>
</feature>
<feature type="compositionally biased region" description="Acidic residues" evidence="1">
    <location>
        <begin position="79"/>
        <end position="98"/>
    </location>
</feature>
<reference evidence="2 3" key="1">
    <citation type="journal article" date="2024" name="J Genomics">
        <title>Draft genome sequencing and assembly of Favolaschia claudopus CIRM-BRFM 2984 isolated from oak limbs.</title>
        <authorList>
            <person name="Navarro D."/>
            <person name="Drula E."/>
            <person name="Chaduli D."/>
            <person name="Cazenave R."/>
            <person name="Ahrendt S."/>
            <person name="Wang J."/>
            <person name="Lipzen A."/>
            <person name="Daum C."/>
            <person name="Barry K."/>
            <person name="Grigoriev I.V."/>
            <person name="Favel A."/>
            <person name="Rosso M.N."/>
            <person name="Martin F."/>
        </authorList>
    </citation>
    <scope>NUCLEOTIDE SEQUENCE [LARGE SCALE GENOMIC DNA]</scope>
    <source>
        <strain evidence="2 3">CIRM-BRFM 2984</strain>
    </source>
</reference>
<feature type="compositionally biased region" description="Low complexity" evidence="1">
    <location>
        <begin position="313"/>
        <end position="325"/>
    </location>
</feature>
<dbReference type="EMBL" id="JAWWNJ010000242">
    <property type="protein sequence ID" value="KAK6967157.1"/>
    <property type="molecule type" value="Genomic_DNA"/>
</dbReference>
<feature type="region of interest" description="Disordered" evidence="1">
    <location>
        <begin position="57"/>
        <end position="167"/>
    </location>
</feature>
<feature type="region of interest" description="Disordered" evidence="1">
    <location>
        <begin position="1"/>
        <end position="20"/>
    </location>
</feature>
<dbReference type="AlphaFoldDB" id="A0AAV9Z1G4"/>
<proteinExistence type="predicted"/>
<name>A0AAV9Z1G4_9AGAR</name>
<evidence type="ECO:0000313" key="3">
    <source>
        <dbReference type="Proteomes" id="UP001362999"/>
    </source>
</evidence>
<evidence type="ECO:0000256" key="1">
    <source>
        <dbReference type="SAM" id="MobiDB-lite"/>
    </source>
</evidence>